<gene>
    <name evidence="6" type="ORF">E3Q17_04338</name>
</gene>
<evidence type="ECO:0000313" key="7">
    <source>
        <dbReference type="Proteomes" id="UP000307169"/>
    </source>
</evidence>
<dbReference type="EMBL" id="SPRH01000100">
    <property type="protein sequence ID" value="TIB95266.1"/>
    <property type="molecule type" value="Genomic_DNA"/>
</dbReference>
<dbReference type="Pfam" id="PF08623">
    <property type="entry name" value="TIP120"/>
    <property type="match status" value="1"/>
</dbReference>
<protein>
    <submittedName>
        <fullName evidence="6">TIP120-domain-containing protein</fullName>
    </submittedName>
</protein>
<evidence type="ECO:0000313" key="6">
    <source>
        <dbReference type="EMBL" id="TIB95266.1"/>
    </source>
</evidence>
<dbReference type="SUPFAM" id="SSF48371">
    <property type="entry name" value="ARM repeat"/>
    <property type="match status" value="1"/>
</dbReference>
<dbReference type="PANTHER" id="PTHR12696">
    <property type="entry name" value="TIP120"/>
    <property type="match status" value="1"/>
</dbReference>
<organism evidence="6 7">
    <name type="scientific">Wallemia mellicola</name>
    <dbReference type="NCBI Taxonomy" id="1708541"/>
    <lineage>
        <taxon>Eukaryota</taxon>
        <taxon>Fungi</taxon>
        <taxon>Dikarya</taxon>
        <taxon>Basidiomycota</taxon>
        <taxon>Wallemiomycotina</taxon>
        <taxon>Wallemiomycetes</taxon>
        <taxon>Wallemiales</taxon>
        <taxon>Wallemiaceae</taxon>
        <taxon>Wallemia</taxon>
    </lineage>
</organism>
<dbReference type="InterPro" id="IPR011989">
    <property type="entry name" value="ARM-like"/>
</dbReference>
<dbReference type="InterPro" id="IPR016024">
    <property type="entry name" value="ARM-type_fold"/>
</dbReference>
<evidence type="ECO:0000256" key="2">
    <source>
        <dbReference type="ARBA" id="ARBA00022737"/>
    </source>
</evidence>
<evidence type="ECO:0000256" key="4">
    <source>
        <dbReference type="SAM" id="MobiDB-lite"/>
    </source>
</evidence>
<dbReference type="Gene3D" id="1.25.10.10">
    <property type="entry name" value="Leucine-rich Repeat Variant"/>
    <property type="match status" value="1"/>
</dbReference>
<dbReference type="Pfam" id="PF25782">
    <property type="entry name" value="TPR_CAND1"/>
    <property type="match status" value="1"/>
</dbReference>
<dbReference type="InterPro" id="IPR013932">
    <property type="entry name" value="TATA-bd_TIP120"/>
</dbReference>
<keyword evidence="2" id="KW-0677">Repeat</keyword>
<dbReference type="InterPro" id="IPR039852">
    <property type="entry name" value="CAND1/CAND2"/>
</dbReference>
<name>A0A4T0NGY6_9BASI</name>
<dbReference type="AlphaFoldDB" id="A0A4T0NGY6"/>
<proteinExistence type="inferred from homology"/>
<comment type="similarity">
    <text evidence="1">Belongs to the CAND family.</text>
</comment>
<feature type="domain" description="TATA-binding protein interacting (TIP20)" evidence="5">
    <location>
        <begin position="1017"/>
        <end position="1168"/>
    </location>
</feature>
<reference evidence="6 7" key="1">
    <citation type="submission" date="2019-03" db="EMBL/GenBank/DDBJ databases">
        <title>Sequencing 25 genomes of Wallemia mellicola.</title>
        <authorList>
            <person name="Gostincar C."/>
        </authorList>
    </citation>
    <scope>NUCLEOTIDE SEQUENCE [LARGE SCALE GENOMIC DNA]</scope>
    <source>
        <strain evidence="6 7">EXF-1262</strain>
    </source>
</reference>
<evidence type="ECO:0000256" key="3">
    <source>
        <dbReference type="ARBA" id="ARBA00022786"/>
    </source>
</evidence>
<dbReference type="GO" id="GO:0010265">
    <property type="term" value="P:SCF complex assembly"/>
    <property type="evidence" value="ECO:0007669"/>
    <property type="project" value="InterPro"/>
</dbReference>
<sequence length="1201" mass="135975">MAQQQKVISLINKLKDVDSDYRFMAMNDLNLLIKNYQIINDDLEIELIDSLLKSLDDNNFEVKQLTSNSIELLLNKLKLKSLNYLIDNLFELLKNNKKDDLNDIYLVTIKLIIKNLDNIQFINLDKLIKNVLVLDLSIESLDILLELIHNFLLNRDQSIEVLDSQFNILSSSARYSLKKKSIYIISLLIDDYYQDKLNEFINNNINSQFIITNLLITNTLNILNNTNHLDIIIHHLDNSDDEIKESALLTLEAFIKHLNPQQHLESLIALSSKFISYNPNYFEIDDDDDDIDEDDDEDQEDEPLSDNDDLSWKVRKASAKLISTITLNNPHLLHQLCSSIFLNLLNITSNEREESVKLEMFNAINSFFLINASLNERCSLKRKHNEMDLDLNSDLQNETYQKPLIKTITKHLNDKSLVIRLNAYKLLNTLVNTFQDSLQSPHIDDITPFIEQGLKDIQSTISAGLPIEILTFLNSLFRTHTYRSIHQAIPSLTDALINTTKLTKYHKLCSLALTSLENLVTLLRPLREDGKVSPYPLQQERIDSYLELINNAVNESIQDSELSNNVKEDAINVVAVLLSHAGDIITKNNDSRSLSLLSSRLSNNLTRLAAIKAIKVAANSPTCDGQLFQTWFLEFLKQITPLIKQNDRVVKITTFECLEALLDRVVNEIDLDLANELITSTLPLITINDLHTLPYALNIASQLVQGRDEIRNSIVKVLHQSYSLVLSPLLVLGGQGLDSLEKFYQLTVTYNPSAGPEIVSNLLDQVKDVSVSDVGGEGEHILANVSKLIGGVIVTSKGDIENFLNVLRSPNQVSHVYLSLLVVGEVGKDIDLSVKYPDLFTIVGGYFNNDQDNIRRASSFSLGNISAGSTKIFLPELLKLMKNSDYLILSSIKQVISQSVEQIDQDQIDKLFNSLISVGDDENVRNVSAECLGKLCLSMPSTYLPKVKDLLDFEETKLISIVAIRYTLTESTNENYLVDIFNKFDQLLVDSNLEVKKMTLSTINSAARHKPTLIKESNIPLLLQQTDSKPELIREITLGPFKEKIDDGLPIRKTAYECLYTISNHCVSLISKDDLIGQVLKGLNDVDEIKILTYLILNRLVMIDRDVVMNSIEEIIQKLEKVLLFKPKDSATKMEHERNSELQTSVLRTLATLNSVISMERNEHLNKVIKQTVEPNAQFRNTFLSCSNLTASQFSDAMQTD</sequence>
<feature type="region of interest" description="Disordered" evidence="4">
    <location>
        <begin position="285"/>
        <end position="308"/>
    </location>
</feature>
<evidence type="ECO:0000259" key="5">
    <source>
        <dbReference type="Pfam" id="PF08623"/>
    </source>
</evidence>
<comment type="caution">
    <text evidence="6">The sequence shown here is derived from an EMBL/GenBank/DDBJ whole genome shotgun (WGS) entry which is preliminary data.</text>
</comment>
<accession>A0A4T0NGY6</accession>
<dbReference type="Proteomes" id="UP000307169">
    <property type="component" value="Unassembled WGS sequence"/>
</dbReference>
<keyword evidence="3" id="KW-0833">Ubl conjugation pathway</keyword>
<evidence type="ECO:0000256" key="1">
    <source>
        <dbReference type="ARBA" id="ARBA00007657"/>
    </source>
</evidence>